<dbReference type="EMBL" id="CAJHNH020001421">
    <property type="protein sequence ID" value="CAG5123012.1"/>
    <property type="molecule type" value="Genomic_DNA"/>
</dbReference>
<evidence type="ECO:0000256" key="4">
    <source>
        <dbReference type="ARBA" id="ARBA00022856"/>
    </source>
</evidence>
<keyword evidence="3 7" id="KW-0812">Transmembrane</keyword>
<proteinExistence type="inferred from homology"/>
<protein>
    <recommendedName>
        <fullName evidence="12">Solute carrier family 15 member 4</fullName>
    </recommendedName>
</protein>
<keyword evidence="6 9" id="KW-0472">Membrane</keyword>
<feature type="transmembrane region" description="Helical" evidence="9">
    <location>
        <begin position="550"/>
        <end position="569"/>
    </location>
</feature>
<dbReference type="GO" id="GO:0016020">
    <property type="term" value="C:membrane"/>
    <property type="evidence" value="ECO:0007669"/>
    <property type="project" value="UniProtKB-SubCell"/>
</dbReference>
<dbReference type="InterPro" id="IPR018456">
    <property type="entry name" value="PTR2_symporter_CS"/>
</dbReference>
<organism evidence="10 11">
    <name type="scientific">Candidula unifasciata</name>
    <dbReference type="NCBI Taxonomy" id="100452"/>
    <lineage>
        <taxon>Eukaryota</taxon>
        <taxon>Metazoa</taxon>
        <taxon>Spiralia</taxon>
        <taxon>Lophotrochozoa</taxon>
        <taxon>Mollusca</taxon>
        <taxon>Gastropoda</taxon>
        <taxon>Heterobranchia</taxon>
        <taxon>Euthyneura</taxon>
        <taxon>Panpulmonata</taxon>
        <taxon>Eupulmonata</taxon>
        <taxon>Stylommatophora</taxon>
        <taxon>Helicina</taxon>
        <taxon>Helicoidea</taxon>
        <taxon>Geomitridae</taxon>
        <taxon>Candidula</taxon>
    </lineage>
</organism>
<feature type="transmembrane region" description="Helical" evidence="9">
    <location>
        <begin position="102"/>
        <end position="126"/>
    </location>
</feature>
<feature type="transmembrane region" description="Helical" evidence="9">
    <location>
        <begin position="254"/>
        <end position="274"/>
    </location>
</feature>
<feature type="transmembrane region" description="Helical" evidence="9">
    <location>
        <begin position="610"/>
        <end position="629"/>
    </location>
</feature>
<dbReference type="AlphaFoldDB" id="A0A8S3Z750"/>
<feature type="transmembrane region" description="Helical" evidence="9">
    <location>
        <begin position="358"/>
        <end position="378"/>
    </location>
</feature>
<keyword evidence="11" id="KW-1185">Reference proteome</keyword>
<evidence type="ECO:0000256" key="8">
    <source>
        <dbReference type="SAM" id="MobiDB-lite"/>
    </source>
</evidence>
<evidence type="ECO:0000256" key="1">
    <source>
        <dbReference type="ARBA" id="ARBA00004141"/>
    </source>
</evidence>
<dbReference type="GO" id="GO:0022857">
    <property type="term" value="F:transmembrane transporter activity"/>
    <property type="evidence" value="ECO:0007669"/>
    <property type="project" value="InterPro"/>
</dbReference>
<name>A0A8S3Z750_9EUPU</name>
<comment type="subcellular location">
    <subcellularLocation>
        <location evidence="1 7">Membrane</location>
        <topology evidence="1 7">Multi-pass membrane protein</topology>
    </subcellularLocation>
</comment>
<reference evidence="10" key="1">
    <citation type="submission" date="2021-04" db="EMBL/GenBank/DDBJ databases">
        <authorList>
            <consortium name="Molecular Ecology Group"/>
        </authorList>
    </citation>
    <scope>NUCLEOTIDE SEQUENCE</scope>
</reference>
<evidence type="ECO:0000256" key="6">
    <source>
        <dbReference type="ARBA" id="ARBA00023136"/>
    </source>
</evidence>
<feature type="region of interest" description="Disordered" evidence="8">
    <location>
        <begin position="20"/>
        <end position="42"/>
    </location>
</feature>
<feature type="compositionally biased region" description="Polar residues" evidence="8">
    <location>
        <begin position="20"/>
        <end position="40"/>
    </location>
</feature>
<feature type="transmembrane region" description="Helical" evidence="9">
    <location>
        <begin position="226"/>
        <end position="248"/>
    </location>
</feature>
<feature type="transmembrane region" description="Helical" evidence="9">
    <location>
        <begin position="186"/>
        <end position="205"/>
    </location>
</feature>
<dbReference type="PROSITE" id="PS01023">
    <property type="entry name" value="PTR2_2"/>
    <property type="match status" value="1"/>
</dbReference>
<evidence type="ECO:0000256" key="9">
    <source>
        <dbReference type="SAM" id="Phobius"/>
    </source>
</evidence>
<feature type="transmembrane region" description="Helical" evidence="9">
    <location>
        <begin position="68"/>
        <end position="90"/>
    </location>
</feature>
<comment type="similarity">
    <text evidence="2 7">Belongs to the major facilitator superfamily. Proton-dependent oligopeptide transporter (POT/PTR) (TC 2.A.17) family.</text>
</comment>
<dbReference type="GO" id="GO:0006857">
    <property type="term" value="P:oligopeptide transport"/>
    <property type="evidence" value="ECO:0007669"/>
    <property type="project" value="InterPro"/>
</dbReference>
<dbReference type="InterPro" id="IPR000109">
    <property type="entry name" value="POT_fam"/>
</dbReference>
<evidence type="ECO:0008006" key="12">
    <source>
        <dbReference type="Google" id="ProtNLM"/>
    </source>
</evidence>
<evidence type="ECO:0000256" key="3">
    <source>
        <dbReference type="ARBA" id="ARBA00022692"/>
    </source>
</evidence>
<keyword evidence="4" id="KW-0653">Protein transport</keyword>
<feature type="transmembrane region" description="Helical" evidence="9">
    <location>
        <begin position="517"/>
        <end position="538"/>
    </location>
</feature>
<comment type="caution">
    <text evidence="10">The sequence shown here is derived from an EMBL/GenBank/DDBJ whole genome shotgun (WGS) entry which is preliminary data.</text>
</comment>
<gene>
    <name evidence="10" type="ORF">CUNI_LOCUS8570</name>
</gene>
<feature type="transmembrane region" description="Helical" evidence="9">
    <location>
        <begin position="416"/>
        <end position="435"/>
    </location>
</feature>
<dbReference type="OrthoDB" id="8904098at2759"/>
<evidence type="ECO:0000313" key="10">
    <source>
        <dbReference type="EMBL" id="CAG5123012.1"/>
    </source>
</evidence>
<accession>A0A8S3Z750</accession>
<evidence type="ECO:0000256" key="2">
    <source>
        <dbReference type="ARBA" id="ARBA00005982"/>
    </source>
</evidence>
<dbReference type="Gene3D" id="1.20.1250.20">
    <property type="entry name" value="MFS general substrate transporter like domains"/>
    <property type="match status" value="1"/>
</dbReference>
<feature type="transmembrane region" description="Helical" evidence="9">
    <location>
        <begin position="456"/>
        <end position="473"/>
    </location>
</feature>
<sequence length="663" mass="75086">MTNEETRPLLIKVNPSWNRRSNLTSASTPPVDNSSRQTVPEATGEDVLHISRLLNGDTDSSWKINLPLGAILISVVFERMVFYGVVGNLVVFLNLKPFSWKIYHAVCATFFFFGITYIMSLFGGWISDSVLGRFRTILLAYVIYLCGYILLPFLAVSTDTQHTQLPPICNTSLGNSNVTMFGESCAWLIFIILILVAIAAGMLKANICPFGSDQLIRASQQTQLSFFNWFYWCINIGSFLGLGIIAYVEQRYQFLYGFIICCICVGISATIFLAGSPYYLCRPPDGSVLTNIFRIMREAFRNRREYLKLQQSVKNSDSSYPDADKAHVPERKIKFLDYAKRRYGGVFHNSLVDDVRKLGMILAVFAVMVPYWLVYFQMQTTFMFQGLNMRLFFGGGPVNQSAADNSTDQVNHPQLAVAWFSLCDAVFVIILLPLFDRIIYPRMSRAGYHFTFAKRMVLGMLFAAAAMVAAGIVEQFRWKALHPDKNETCYQKYIPQQIGNTLYHAADMTVLWQIPQYTLIGFSEVFASVACLQFAVMVAPKSMKAAVTGLYYFFCGFGSFLGFSLVAILSKLGLWFPNGKNSNMNCWKPCDQTLNGTQTGSSPHECHFDYYFYFLAGFEGLGLILFFIVTRIYNLNIDELTFQAKLENERRIQADSSKRVERP</sequence>
<evidence type="ECO:0000256" key="7">
    <source>
        <dbReference type="RuleBase" id="RU003755"/>
    </source>
</evidence>
<evidence type="ECO:0000313" key="11">
    <source>
        <dbReference type="Proteomes" id="UP000678393"/>
    </source>
</evidence>
<keyword evidence="4" id="KW-0571">Peptide transport</keyword>
<evidence type="ECO:0000256" key="5">
    <source>
        <dbReference type="ARBA" id="ARBA00022989"/>
    </source>
</evidence>
<dbReference type="PANTHER" id="PTHR11654">
    <property type="entry name" value="OLIGOPEPTIDE TRANSPORTER-RELATED"/>
    <property type="match status" value="1"/>
</dbReference>
<keyword evidence="5 9" id="KW-1133">Transmembrane helix</keyword>
<feature type="transmembrane region" description="Helical" evidence="9">
    <location>
        <begin position="138"/>
        <end position="156"/>
    </location>
</feature>
<dbReference type="InterPro" id="IPR036259">
    <property type="entry name" value="MFS_trans_sf"/>
</dbReference>
<dbReference type="Pfam" id="PF00854">
    <property type="entry name" value="PTR2"/>
    <property type="match status" value="1"/>
</dbReference>
<dbReference type="Proteomes" id="UP000678393">
    <property type="component" value="Unassembled WGS sequence"/>
</dbReference>
<keyword evidence="7" id="KW-0813">Transport</keyword>
<dbReference type="SUPFAM" id="SSF103473">
    <property type="entry name" value="MFS general substrate transporter"/>
    <property type="match status" value="1"/>
</dbReference>